<protein>
    <submittedName>
        <fullName evidence="1">Uncharacterized protein</fullName>
    </submittedName>
</protein>
<sequence length="61" mass="7337">MYIDMKDKNSILSSSQNKYNVSFLDQCTYTNKDGQLVQKQFYKLPYFESFDNNILYEFTLN</sequence>
<accession>A0A1V5ZM01</accession>
<comment type="caution">
    <text evidence="1">The sequence shown here is derived from an EMBL/GenBank/DDBJ whole genome shotgun (WGS) entry which is preliminary data.</text>
</comment>
<gene>
    <name evidence="1" type="ORF">BWY04_01045</name>
</gene>
<name>A0A1V5ZM01_9BACT</name>
<organism evidence="1">
    <name type="scientific">candidate division CPR1 bacterium ADurb.Bin160</name>
    <dbReference type="NCBI Taxonomy" id="1852826"/>
    <lineage>
        <taxon>Bacteria</taxon>
        <taxon>candidate division CPR1</taxon>
    </lineage>
</organism>
<dbReference type="EMBL" id="MWDB01000024">
    <property type="protein sequence ID" value="OQB41082.1"/>
    <property type="molecule type" value="Genomic_DNA"/>
</dbReference>
<dbReference type="Proteomes" id="UP000485621">
    <property type="component" value="Unassembled WGS sequence"/>
</dbReference>
<proteinExistence type="predicted"/>
<evidence type="ECO:0000313" key="1">
    <source>
        <dbReference type="EMBL" id="OQB41082.1"/>
    </source>
</evidence>
<dbReference type="AlphaFoldDB" id="A0A1V5ZM01"/>
<reference evidence="1" key="1">
    <citation type="submission" date="2017-02" db="EMBL/GenBank/DDBJ databases">
        <title>Delving into the versatile metabolic prowess of the omnipresent phylum Bacteroidetes.</title>
        <authorList>
            <person name="Nobu M.K."/>
            <person name="Mei R."/>
            <person name="Narihiro T."/>
            <person name="Kuroda K."/>
            <person name="Liu W.-T."/>
        </authorList>
    </citation>
    <scope>NUCLEOTIDE SEQUENCE</scope>
    <source>
        <strain evidence="1">ADurb.Bin160</strain>
    </source>
</reference>